<keyword evidence="5" id="KW-0539">Nucleus</keyword>
<dbReference type="InterPro" id="IPR053793">
    <property type="entry name" value="PB1-like"/>
</dbReference>
<dbReference type="EMBL" id="CM035414">
    <property type="protein sequence ID" value="KAH7429770.1"/>
    <property type="molecule type" value="Genomic_DNA"/>
</dbReference>
<dbReference type="InterPro" id="IPR003311">
    <property type="entry name" value="AUX_IAA"/>
</dbReference>
<evidence type="ECO:0000256" key="5">
    <source>
        <dbReference type="RuleBase" id="RU004549"/>
    </source>
</evidence>
<comment type="similarity">
    <text evidence="2 5">Belongs to the Aux/IAA family.</text>
</comment>
<sequence>MALMDDNTQFETIHARTSRVCIHGVRYKESKKSKGEDKTTKVITLFGSQMSLSPPAECSEHYHEHWSVASAENSDRGGGFSSYQDNLRMKETEITNNSIIKVGMDGTPFMRKLHIKVITGYHNLVIHLYKLFGLQKLELEGLLRIMGGEHGHLTKKELQDVPCILAYMDHEGDWMLVGDIPWELFVQSVQRIHISRAKISFS</sequence>
<keyword evidence="3 5" id="KW-0678">Repressor</keyword>
<dbReference type="Gene3D" id="3.10.20.90">
    <property type="entry name" value="Phosphatidylinositol 3-kinase Catalytic Subunit, Chain A, domain 1"/>
    <property type="match status" value="1"/>
</dbReference>
<keyword evidence="8" id="KW-1185">Reference proteome</keyword>
<gene>
    <name evidence="7" type="ORF">KP509_09G065300</name>
</gene>
<organism evidence="7 8">
    <name type="scientific">Ceratopteris richardii</name>
    <name type="common">Triangle waterfern</name>
    <dbReference type="NCBI Taxonomy" id="49495"/>
    <lineage>
        <taxon>Eukaryota</taxon>
        <taxon>Viridiplantae</taxon>
        <taxon>Streptophyta</taxon>
        <taxon>Embryophyta</taxon>
        <taxon>Tracheophyta</taxon>
        <taxon>Polypodiopsida</taxon>
        <taxon>Polypodiidae</taxon>
        <taxon>Polypodiales</taxon>
        <taxon>Pteridineae</taxon>
        <taxon>Pteridaceae</taxon>
        <taxon>Parkerioideae</taxon>
        <taxon>Ceratopteris</taxon>
    </lineage>
</organism>
<dbReference type="PANTHER" id="PTHR31734">
    <property type="entry name" value="AUXIN-RESPONSIVE PROTEIN IAA17"/>
    <property type="match status" value="1"/>
</dbReference>
<reference evidence="7" key="1">
    <citation type="submission" date="2021-08" db="EMBL/GenBank/DDBJ databases">
        <title>WGS assembly of Ceratopteris richardii.</title>
        <authorList>
            <person name="Marchant D.B."/>
            <person name="Chen G."/>
            <person name="Jenkins J."/>
            <person name="Shu S."/>
            <person name="Leebens-Mack J."/>
            <person name="Grimwood J."/>
            <person name="Schmutz J."/>
            <person name="Soltis P."/>
            <person name="Soltis D."/>
            <person name="Chen Z.-H."/>
        </authorList>
    </citation>
    <scope>NUCLEOTIDE SEQUENCE</scope>
    <source>
        <strain evidence="7">Whitten #5841</strain>
        <tissue evidence="7">Leaf</tissue>
    </source>
</reference>
<dbReference type="AlphaFoldDB" id="A0A8T2U5G6"/>
<keyword evidence="4 5" id="KW-0927">Auxin signaling pathway</keyword>
<comment type="subcellular location">
    <subcellularLocation>
        <location evidence="1 5">Nucleus</location>
    </subcellularLocation>
</comment>
<comment type="function">
    <text evidence="5">Aux/IAA proteins are short-lived transcriptional factors that function as repressors of early auxin response genes at low auxin concentrations.</text>
</comment>
<evidence type="ECO:0000313" key="8">
    <source>
        <dbReference type="Proteomes" id="UP000825935"/>
    </source>
</evidence>
<dbReference type="InterPro" id="IPR033389">
    <property type="entry name" value="AUX/IAA_dom"/>
</dbReference>
<dbReference type="OrthoDB" id="1926344at2759"/>
<protein>
    <recommendedName>
        <fullName evidence="5">Auxin-responsive protein</fullName>
    </recommendedName>
</protein>
<evidence type="ECO:0000256" key="3">
    <source>
        <dbReference type="ARBA" id="ARBA00022491"/>
    </source>
</evidence>
<evidence type="ECO:0000256" key="4">
    <source>
        <dbReference type="ARBA" id="ARBA00023294"/>
    </source>
</evidence>
<feature type="domain" description="PB1" evidence="6">
    <location>
        <begin position="97"/>
        <end position="197"/>
    </location>
</feature>
<keyword evidence="5" id="KW-0804">Transcription</keyword>
<dbReference type="SUPFAM" id="SSF54277">
    <property type="entry name" value="CAD &amp; PB1 domains"/>
    <property type="match status" value="1"/>
</dbReference>
<keyword evidence="5" id="KW-0805">Transcription regulation</keyword>
<dbReference type="Pfam" id="PF02309">
    <property type="entry name" value="AUX_IAA"/>
    <property type="match status" value="1"/>
</dbReference>
<evidence type="ECO:0000313" key="7">
    <source>
        <dbReference type="EMBL" id="KAH7429770.1"/>
    </source>
</evidence>
<accession>A0A8T2U5G6</accession>
<dbReference type="PROSITE" id="PS51745">
    <property type="entry name" value="PB1"/>
    <property type="match status" value="1"/>
</dbReference>
<comment type="subunit">
    <text evidence="5">Homodimers and heterodimers.</text>
</comment>
<evidence type="ECO:0000256" key="1">
    <source>
        <dbReference type="ARBA" id="ARBA00004123"/>
    </source>
</evidence>
<dbReference type="GO" id="GO:0009734">
    <property type="term" value="P:auxin-activated signaling pathway"/>
    <property type="evidence" value="ECO:0007669"/>
    <property type="project" value="UniProtKB-UniRule"/>
</dbReference>
<dbReference type="GO" id="GO:0006355">
    <property type="term" value="P:regulation of DNA-templated transcription"/>
    <property type="evidence" value="ECO:0007669"/>
    <property type="project" value="InterPro"/>
</dbReference>
<dbReference type="EMBL" id="CM035414">
    <property type="protein sequence ID" value="KAH7429769.1"/>
    <property type="molecule type" value="Genomic_DNA"/>
</dbReference>
<evidence type="ECO:0000256" key="2">
    <source>
        <dbReference type="ARBA" id="ARBA00006728"/>
    </source>
</evidence>
<dbReference type="PANTHER" id="PTHR31734:SF28">
    <property type="entry name" value="AUXIN-RESPONSIVE PROTEIN IAA13"/>
    <property type="match status" value="1"/>
</dbReference>
<dbReference type="GO" id="GO:0005634">
    <property type="term" value="C:nucleus"/>
    <property type="evidence" value="ECO:0007669"/>
    <property type="project" value="UniProtKB-SubCell"/>
</dbReference>
<dbReference type="Proteomes" id="UP000825935">
    <property type="component" value="Chromosome 9"/>
</dbReference>
<comment type="caution">
    <text evidence="7">The sequence shown here is derived from an EMBL/GenBank/DDBJ whole genome shotgun (WGS) entry which is preliminary data.</text>
</comment>
<name>A0A8T2U5G6_CERRI</name>
<proteinExistence type="inferred from homology"/>
<evidence type="ECO:0000259" key="6">
    <source>
        <dbReference type="PROSITE" id="PS51745"/>
    </source>
</evidence>